<name>A0A395WNQ4_BACFG</name>
<sequence length="50" mass="6006">MKRLCDTPCHSVVKRVSIRVYKRKPFCLCLKICNQWQNLTENPYFCTLNN</sequence>
<evidence type="ECO:0000313" key="2">
    <source>
        <dbReference type="Proteomes" id="UP000479773"/>
    </source>
</evidence>
<reference evidence="1 2" key="1">
    <citation type="journal article" date="2019" name="Nat. Med.">
        <title>A library of human gut bacterial isolates paired with longitudinal multiomics data enables mechanistic microbiome research.</title>
        <authorList>
            <person name="Poyet M."/>
            <person name="Groussin M."/>
            <person name="Gibbons S.M."/>
            <person name="Avila-Pacheco J."/>
            <person name="Jiang X."/>
            <person name="Kearney S.M."/>
            <person name="Perrotta A.R."/>
            <person name="Berdy B."/>
            <person name="Zhao S."/>
            <person name="Lieberman T.D."/>
            <person name="Swanson P.K."/>
            <person name="Smith M."/>
            <person name="Roesemann S."/>
            <person name="Alexander J.E."/>
            <person name="Rich S.A."/>
            <person name="Livny J."/>
            <person name="Vlamakis H."/>
            <person name="Clish C."/>
            <person name="Bullock K."/>
            <person name="Deik A."/>
            <person name="Scott J."/>
            <person name="Pierce K.A."/>
            <person name="Xavier R.J."/>
            <person name="Alm E.J."/>
        </authorList>
    </citation>
    <scope>NUCLEOTIDE SEQUENCE [LARGE SCALE GENOMIC DNA]</scope>
    <source>
        <strain evidence="1 2">BIOML-A106</strain>
    </source>
</reference>
<accession>A0A395WNQ4</accession>
<organism evidence="1 2">
    <name type="scientific">Bacteroides fragilis</name>
    <dbReference type="NCBI Taxonomy" id="817"/>
    <lineage>
        <taxon>Bacteria</taxon>
        <taxon>Pseudomonadati</taxon>
        <taxon>Bacteroidota</taxon>
        <taxon>Bacteroidia</taxon>
        <taxon>Bacteroidales</taxon>
        <taxon>Bacteroidaceae</taxon>
        <taxon>Bacteroides</taxon>
    </lineage>
</organism>
<comment type="caution">
    <text evidence="1">The sequence shown here is derived from an EMBL/GenBank/DDBJ whole genome shotgun (WGS) entry which is preliminary data.</text>
</comment>
<gene>
    <name evidence="1" type="ORF">F3B44_16095</name>
</gene>
<evidence type="ECO:0000313" key="1">
    <source>
        <dbReference type="EMBL" id="KAA4750287.1"/>
    </source>
</evidence>
<dbReference type="AlphaFoldDB" id="A0A395WNQ4"/>
<proteinExistence type="predicted"/>
<dbReference type="EMBL" id="VWEQ01000015">
    <property type="protein sequence ID" value="KAA4750287.1"/>
    <property type="molecule type" value="Genomic_DNA"/>
</dbReference>
<dbReference type="Proteomes" id="UP000479773">
    <property type="component" value="Unassembled WGS sequence"/>
</dbReference>
<protein>
    <submittedName>
        <fullName evidence="1">Uncharacterized protein</fullName>
    </submittedName>
</protein>